<dbReference type="RefSeq" id="XP_028519308.1">
    <property type="nucleotide sequence ID" value="XM_028663507.1"/>
</dbReference>
<keyword evidence="4" id="KW-0297">G-protein coupled receptor</keyword>
<dbReference type="AlphaFoldDB" id="A0A913Y7U7"/>
<dbReference type="EnsemblMetazoa" id="XM_028663507.1">
    <property type="protein sequence ID" value="XP_028519308.1"/>
    <property type="gene ID" value="LOC110253588"/>
</dbReference>
<evidence type="ECO:0000259" key="9">
    <source>
        <dbReference type="PROSITE" id="PS50262"/>
    </source>
</evidence>
<feature type="transmembrane region" description="Helical" evidence="8">
    <location>
        <begin position="127"/>
        <end position="149"/>
    </location>
</feature>
<dbReference type="EnsemblMetazoa" id="XM_021060524.2">
    <property type="protein sequence ID" value="XP_020916183.1"/>
    <property type="gene ID" value="LOC110253588"/>
</dbReference>
<proteinExistence type="predicted"/>
<dbReference type="RefSeq" id="XP_020916180.1">
    <property type="nucleotide sequence ID" value="XM_021060521.2"/>
</dbReference>
<feature type="transmembrane region" description="Helical" evidence="8">
    <location>
        <begin position="51"/>
        <end position="69"/>
    </location>
</feature>
<dbReference type="EnsemblMetazoa" id="XM_021060525.2">
    <property type="protein sequence ID" value="XP_020916184.1"/>
    <property type="gene ID" value="LOC110253588"/>
</dbReference>
<evidence type="ECO:0000313" key="11">
    <source>
        <dbReference type="Proteomes" id="UP000887567"/>
    </source>
</evidence>
<dbReference type="OMA" id="FHACVNP"/>
<feature type="transmembrane region" description="Helical" evidence="8">
    <location>
        <begin position="265"/>
        <end position="283"/>
    </location>
</feature>
<dbReference type="GO" id="GO:0006508">
    <property type="term" value="P:proteolysis"/>
    <property type="evidence" value="ECO:0007669"/>
    <property type="project" value="UniProtKB-KW"/>
</dbReference>
<dbReference type="Gene3D" id="1.20.1070.10">
    <property type="entry name" value="Rhodopsin 7-helix transmembrane proteins"/>
    <property type="match status" value="1"/>
</dbReference>
<dbReference type="RefSeq" id="XP_020916179.1">
    <property type="nucleotide sequence ID" value="XM_021060520.2"/>
</dbReference>
<dbReference type="GO" id="GO:0009372">
    <property type="term" value="P:quorum sensing"/>
    <property type="evidence" value="ECO:0007669"/>
    <property type="project" value="InterPro"/>
</dbReference>
<evidence type="ECO:0000256" key="7">
    <source>
        <dbReference type="ARBA" id="ARBA00023224"/>
    </source>
</evidence>
<dbReference type="RefSeq" id="XP_028519310.1">
    <property type="nucleotide sequence ID" value="XM_028663509.1"/>
</dbReference>
<dbReference type="EnsemblMetazoa" id="XM_028663508.1">
    <property type="protein sequence ID" value="XP_028519309.1"/>
    <property type="gene ID" value="LOC110253588"/>
</dbReference>
<keyword evidence="3 8" id="KW-1133">Transmembrane helix</keyword>
<dbReference type="InterPro" id="IPR000276">
    <property type="entry name" value="GPCR_Rhodpsn"/>
</dbReference>
<organism evidence="10 11">
    <name type="scientific">Exaiptasia diaphana</name>
    <name type="common">Tropical sea anemone</name>
    <name type="synonym">Aiptasia pulchella</name>
    <dbReference type="NCBI Taxonomy" id="2652724"/>
    <lineage>
        <taxon>Eukaryota</taxon>
        <taxon>Metazoa</taxon>
        <taxon>Cnidaria</taxon>
        <taxon>Anthozoa</taxon>
        <taxon>Hexacorallia</taxon>
        <taxon>Actiniaria</taxon>
        <taxon>Aiptasiidae</taxon>
        <taxon>Exaiptasia</taxon>
    </lineage>
</organism>
<dbReference type="EnsemblMetazoa" id="XM_021060521.2">
    <property type="protein sequence ID" value="XP_020916180.1"/>
    <property type="gene ID" value="LOC110253588"/>
</dbReference>
<dbReference type="CDD" id="cd00637">
    <property type="entry name" value="7tm_classA_rhodopsin-like"/>
    <property type="match status" value="1"/>
</dbReference>
<dbReference type="PRINTS" id="PR00237">
    <property type="entry name" value="GPCRRHODOPSN"/>
</dbReference>
<protein>
    <recommendedName>
        <fullName evidence="9">G-protein coupled receptors family 1 profile domain-containing protein</fullName>
    </recommendedName>
</protein>
<evidence type="ECO:0000256" key="4">
    <source>
        <dbReference type="ARBA" id="ARBA00023040"/>
    </source>
</evidence>
<dbReference type="RefSeq" id="XP_020916183.1">
    <property type="nucleotide sequence ID" value="XM_021060524.2"/>
</dbReference>
<dbReference type="GO" id="GO:0005886">
    <property type="term" value="C:plasma membrane"/>
    <property type="evidence" value="ECO:0007669"/>
    <property type="project" value="TreeGrafter"/>
</dbReference>
<feature type="domain" description="G-protein coupled receptors family 1 profile" evidence="9">
    <location>
        <begin position="31"/>
        <end position="280"/>
    </location>
</feature>
<dbReference type="KEGG" id="epa:110253588"/>
<evidence type="ECO:0000256" key="8">
    <source>
        <dbReference type="SAM" id="Phobius"/>
    </source>
</evidence>
<sequence>MNNSTSAGDTTGRRDVYVGFTVVIFIFGLLGNTLVIAVLGKKKKRSIHEMFVLNLALADGLFLLLRLPLYVYEKYLTIYKTDAYCRIMILLHTIFYFISIFTITAMAIYRCYVIVNPYNRTKLTPKTGYRIIGFVWFASFIIVLPIAVVSVSKGTECDEKWFHSSHADIYTAALFVLQFLLPLSIIAVAYIKIGVFLVLHKAPQSSPGKNSKREKRRKENKQVIMTLAVIVILFTICLLPGQIAWMVDAFGSPDREKINVVYDASIILDFIHACVNPVIYALLTDSYRKGYKDVITKVISCGRASITPDLESSINMHPDHGSNENENKPTAQVTVDENINRSSAYNVPSSSQLDYKF</sequence>
<dbReference type="EnsemblMetazoa" id="XM_028663509.1">
    <property type="protein sequence ID" value="XP_028519310.1"/>
    <property type="gene ID" value="LOC110253588"/>
</dbReference>
<feature type="transmembrane region" description="Helical" evidence="8">
    <location>
        <begin position="16"/>
        <end position="39"/>
    </location>
</feature>
<accession>A0A913Y7U7</accession>
<dbReference type="GO" id="GO:0004930">
    <property type="term" value="F:G protein-coupled receptor activity"/>
    <property type="evidence" value="ECO:0007669"/>
    <property type="project" value="UniProtKB-KW"/>
</dbReference>
<keyword evidence="5 8" id="KW-0472">Membrane</keyword>
<reference evidence="10" key="1">
    <citation type="submission" date="2022-11" db="UniProtKB">
        <authorList>
            <consortium name="EnsemblMetazoa"/>
        </authorList>
    </citation>
    <scope>IDENTIFICATION</scope>
</reference>
<dbReference type="RefSeq" id="XP_020916182.1">
    <property type="nucleotide sequence ID" value="XM_021060523.2"/>
</dbReference>
<keyword evidence="6" id="KW-0675">Receptor</keyword>
<name>A0A913Y7U7_EXADI</name>
<dbReference type="PANTHER" id="PTHR45695:SF9">
    <property type="entry name" value="LEUCOKININ RECEPTOR"/>
    <property type="match status" value="1"/>
</dbReference>
<evidence type="ECO:0000256" key="1">
    <source>
        <dbReference type="ARBA" id="ARBA00004141"/>
    </source>
</evidence>
<evidence type="ECO:0000256" key="6">
    <source>
        <dbReference type="ARBA" id="ARBA00023170"/>
    </source>
</evidence>
<feature type="transmembrane region" description="Helical" evidence="8">
    <location>
        <begin position="169"/>
        <end position="202"/>
    </location>
</feature>
<dbReference type="PANTHER" id="PTHR45695">
    <property type="entry name" value="LEUCOKININ RECEPTOR-RELATED"/>
    <property type="match status" value="1"/>
</dbReference>
<keyword evidence="2 8" id="KW-0812">Transmembrane</keyword>
<keyword evidence="11" id="KW-1185">Reference proteome</keyword>
<dbReference type="InterPro" id="IPR017452">
    <property type="entry name" value="GPCR_Rhodpsn_7TM"/>
</dbReference>
<dbReference type="Pfam" id="PF00001">
    <property type="entry name" value="7tm_1"/>
    <property type="match status" value="1"/>
</dbReference>
<evidence type="ECO:0000256" key="5">
    <source>
        <dbReference type="ARBA" id="ARBA00023136"/>
    </source>
</evidence>
<dbReference type="RefSeq" id="XP_028519309.1">
    <property type="nucleotide sequence ID" value="XM_028663508.1"/>
</dbReference>
<dbReference type="SUPFAM" id="SSF81321">
    <property type="entry name" value="Family A G protein-coupled receptor-like"/>
    <property type="match status" value="1"/>
</dbReference>
<comment type="subcellular location">
    <subcellularLocation>
        <location evidence="1">Membrane</location>
        <topology evidence="1">Multi-pass membrane protein</topology>
    </subcellularLocation>
</comment>
<feature type="transmembrane region" description="Helical" evidence="8">
    <location>
        <begin position="89"/>
        <end position="115"/>
    </location>
</feature>
<dbReference type="PROSITE" id="PS50262">
    <property type="entry name" value="G_PROTEIN_RECEP_F1_2"/>
    <property type="match status" value="1"/>
</dbReference>
<dbReference type="OrthoDB" id="10036964at2759"/>
<feature type="transmembrane region" description="Helical" evidence="8">
    <location>
        <begin position="223"/>
        <end position="245"/>
    </location>
</feature>
<evidence type="ECO:0000256" key="3">
    <source>
        <dbReference type="ARBA" id="ARBA00022989"/>
    </source>
</evidence>
<dbReference type="EnsemblMetazoa" id="XM_021060520.2">
    <property type="protein sequence ID" value="XP_020916179.1"/>
    <property type="gene ID" value="LOC110253588"/>
</dbReference>
<dbReference type="EnsemblMetazoa" id="XM_021060523.2">
    <property type="protein sequence ID" value="XP_020916182.1"/>
    <property type="gene ID" value="LOC110253588"/>
</dbReference>
<evidence type="ECO:0000313" key="10">
    <source>
        <dbReference type="EnsemblMetazoa" id="XP_020916180.1"/>
    </source>
</evidence>
<dbReference type="RefSeq" id="XP_020916184.1">
    <property type="nucleotide sequence ID" value="XM_021060525.2"/>
</dbReference>
<dbReference type="GO" id="GO:0008233">
    <property type="term" value="F:peptidase activity"/>
    <property type="evidence" value="ECO:0007669"/>
    <property type="project" value="UniProtKB-KW"/>
</dbReference>
<dbReference type="SMART" id="SM01381">
    <property type="entry name" value="7TM_GPCR_Srsx"/>
    <property type="match status" value="1"/>
</dbReference>
<keyword evidence="7" id="KW-0807">Transducer</keyword>
<dbReference type="Proteomes" id="UP000887567">
    <property type="component" value="Unplaced"/>
</dbReference>
<evidence type="ECO:0000256" key="2">
    <source>
        <dbReference type="ARBA" id="ARBA00022692"/>
    </source>
</evidence>
<dbReference type="GeneID" id="110253588"/>